<keyword evidence="4 7" id="KW-0560">Oxidoreductase</keyword>
<feature type="binding site" evidence="10">
    <location>
        <position position="87"/>
    </location>
    <ligand>
        <name>NAD(+)</name>
        <dbReference type="ChEBI" id="CHEBI:57540"/>
    </ligand>
</feature>
<dbReference type="SUPFAM" id="SSF48179">
    <property type="entry name" value="6-phosphogluconate dehydrogenase C-terminal domain-like"/>
    <property type="match status" value="1"/>
</dbReference>
<dbReference type="EMBL" id="CP039247">
    <property type="protein sequence ID" value="QCB28904.1"/>
    <property type="molecule type" value="Genomic_DNA"/>
</dbReference>
<dbReference type="InterPro" id="IPR028357">
    <property type="entry name" value="UDPglc_DH_bac"/>
</dbReference>
<dbReference type="SUPFAM" id="SSF51735">
    <property type="entry name" value="NAD(P)-binding Rossmann-fold domains"/>
    <property type="match status" value="1"/>
</dbReference>
<dbReference type="Pfam" id="PF03720">
    <property type="entry name" value="UDPG_MGDP_dh_C"/>
    <property type="match status" value="1"/>
</dbReference>
<dbReference type="PIRSF" id="PIRSF000124">
    <property type="entry name" value="UDPglc_GDPman_dh"/>
    <property type="match status" value="1"/>
</dbReference>
<sequence>MKMSVIGCGYLGAVHAACMARLGHDVIGVDVDAQRVASLNAGRPPFYEPGFPELLSESIASGRLRFVQAPAPKAIADCDVHFIAVGTPQSADGTAADMTYVNAAVDSVIEALGDNPQTASGNRPLVVGKSTVPVGTAAALYERVKPAGALLLWNPEFLREGHAVDDTLRPDRIVYGLPPEHGEQAQKVLDAVYADLLAADIPQVITDFSTAELVKVAANSFLATKISFINAMAELCEATGGDVTQLAEAIGHDDRIGKKFLGAGIGFGGGCLPKDIRAFAARAEELGVGDAVGFLKEVDSINTRRMCRVVAACEDALGELSNKPIAVLGGAFKANSDDIRESPALIIATMLAERGADVRLYDPQANENIGRRFPDLGLAGGTEDALREAQMTLVLTEWQEFKDLDPAAAGQLVAAKRILDGRNILEPQAWKDAGWEYVGMGRR</sequence>
<dbReference type="SMART" id="SM00984">
    <property type="entry name" value="UDPG_MGDP_dh_C"/>
    <property type="match status" value="1"/>
</dbReference>
<feature type="binding site" evidence="10">
    <location>
        <position position="131"/>
    </location>
    <ligand>
        <name>NAD(+)</name>
        <dbReference type="ChEBI" id="CHEBI:57540"/>
    </ligand>
</feature>
<keyword evidence="13" id="KW-1185">Reference proteome</keyword>
<feature type="binding site" evidence="9">
    <location>
        <position position="215"/>
    </location>
    <ligand>
        <name>substrate</name>
    </ligand>
</feature>
<dbReference type="GO" id="GO:0006065">
    <property type="term" value="P:UDP-glucuronate biosynthetic process"/>
    <property type="evidence" value="ECO:0007669"/>
    <property type="project" value="UniProtKB-UniPathway"/>
</dbReference>
<evidence type="ECO:0000256" key="8">
    <source>
        <dbReference type="PIRSR" id="PIRSR500134-1"/>
    </source>
</evidence>
<dbReference type="GO" id="GO:0000271">
    <property type="term" value="P:polysaccharide biosynthetic process"/>
    <property type="evidence" value="ECO:0007669"/>
    <property type="project" value="InterPro"/>
</dbReference>
<dbReference type="InterPro" id="IPR008927">
    <property type="entry name" value="6-PGluconate_DH-like_C_sf"/>
</dbReference>
<dbReference type="PIRSF" id="PIRSF500134">
    <property type="entry name" value="UDPglc_DH_bac"/>
    <property type="match status" value="1"/>
</dbReference>
<dbReference type="Pfam" id="PF00984">
    <property type="entry name" value="UDPG_MGDP_dh"/>
    <property type="match status" value="1"/>
</dbReference>
<name>A0A4P7QJ05_9CORY</name>
<evidence type="ECO:0000313" key="13">
    <source>
        <dbReference type="Proteomes" id="UP000296352"/>
    </source>
</evidence>
<feature type="active site" description="Nucleophile" evidence="8">
    <location>
        <position position="271"/>
    </location>
</feature>
<dbReference type="InterPro" id="IPR036291">
    <property type="entry name" value="NAD(P)-bd_dom_sf"/>
</dbReference>
<evidence type="ECO:0000256" key="4">
    <source>
        <dbReference type="ARBA" id="ARBA00023002"/>
    </source>
</evidence>
<feature type="binding site" evidence="10">
    <location>
        <position position="340"/>
    </location>
    <ligand>
        <name>NAD(+)</name>
        <dbReference type="ChEBI" id="CHEBI:57540"/>
    </ligand>
</feature>
<evidence type="ECO:0000256" key="10">
    <source>
        <dbReference type="PIRSR" id="PIRSR500134-3"/>
    </source>
</evidence>
<dbReference type="PANTHER" id="PTHR43750">
    <property type="entry name" value="UDP-GLUCOSE 6-DEHYDROGENASE TUAD"/>
    <property type="match status" value="1"/>
</dbReference>
<dbReference type="UniPathway" id="UPA00038">
    <property type="reaction ID" value="UER00491"/>
</dbReference>
<dbReference type="Gene3D" id="1.20.5.100">
    <property type="entry name" value="Cytochrome c1, transmembrane anchor, C-terminal"/>
    <property type="match status" value="1"/>
</dbReference>
<comment type="pathway">
    <text evidence="1">Nucleotide-sugar biosynthesis; UDP-alpha-D-glucuronate biosynthesis; UDP-alpha-D-glucuronate from UDP-alpha-D-glucose: step 1/1.</text>
</comment>
<dbReference type="EC" id="1.1.1.22" evidence="3 7"/>
<organism evidence="12 13">
    <name type="scientific">Corynebacterium endometrii</name>
    <dbReference type="NCBI Taxonomy" id="2488819"/>
    <lineage>
        <taxon>Bacteria</taxon>
        <taxon>Bacillati</taxon>
        <taxon>Actinomycetota</taxon>
        <taxon>Actinomycetes</taxon>
        <taxon>Mycobacteriales</taxon>
        <taxon>Corynebacteriaceae</taxon>
        <taxon>Corynebacterium</taxon>
    </lineage>
</organism>
<feature type="domain" description="UDP-glucose/GDP-mannose dehydrogenase C-terminal" evidence="11">
    <location>
        <begin position="326"/>
        <end position="427"/>
    </location>
</feature>
<dbReference type="InterPro" id="IPR014026">
    <property type="entry name" value="UDP-Glc/GDP-Man_DH_dimer"/>
</dbReference>
<dbReference type="InterPro" id="IPR014027">
    <property type="entry name" value="UDP-Glc/GDP-Man_DH_C"/>
</dbReference>
<reference evidence="12 13" key="1">
    <citation type="submission" date="2019-04" db="EMBL/GenBank/DDBJ databases">
        <title>Corynebacterium endometrii sp. nov., isolated from the uterus of a cow with endometritis.</title>
        <authorList>
            <person name="Ballas P."/>
            <person name="Ruckert C."/>
            <person name="Wagener K."/>
            <person name="Drillich M."/>
            <person name="Kaempfer P."/>
            <person name="Busse H.-J."/>
            <person name="Ehling-Schulz M."/>
        </authorList>
    </citation>
    <scope>NUCLEOTIDE SEQUENCE [LARGE SCALE GENOMIC DNA]</scope>
    <source>
        <strain evidence="12 13">LMM-1653</strain>
    </source>
</reference>
<evidence type="ECO:0000259" key="11">
    <source>
        <dbReference type="SMART" id="SM00984"/>
    </source>
</evidence>
<feature type="binding site" evidence="9">
    <location>
        <begin position="157"/>
        <end position="160"/>
    </location>
    <ligand>
        <name>substrate</name>
    </ligand>
</feature>
<dbReference type="OrthoDB" id="5193947at2"/>
<evidence type="ECO:0000256" key="9">
    <source>
        <dbReference type="PIRSR" id="PIRSR500134-2"/>
    </source>
</evidence>
<evidence type="ECO:0000256" key="2">
    <source>
        <dbReference type="ARBA" id="ARBA00006601"/>
    </source>
</evidence>
<dbReference type="GO" id="GO:0051287">
    <property type="term" value="F:NAD binding"/>
    <property type="evidence" value="ECO:0007669"/>
    <property type="project" value="InterPro"/>
</dbReference>
<evidence type="ECO:0000256" key="1">
    <source>
        <dbReference type="ARBA" id="ARBA00004701"/>
    </source>
</evidence>
<proteinExistence type="inferred from homology"/>
<dbReference type="Proteomes" id="UP000296352">
    <property type="component" value="Chromosome"/>
</dbReference>
<dbReference type="PRINTS" id="PR00411">
    <property type="entry name" value="PNDRDTASEI"/>
</dbReference>
<dbReference type="GO" id="GO:0003979">
    <property type="term" value="F:UDP-glucose 6-dehydrogenase activity"/>
    <property type="evidence" value="ECO:0007669"/>
    <property type="project" value="UniProtKB-EC"/>
</dbReference>
<feature type="binding site" evidence="10">
    <location>
        <position position="160"/>
    </location>
    <ligand>
        <name>NAD(+)</name>
        <dbReference type="ChEBI" id="CHEBI:57540"/>
    </ligand>
</feature>
<comment type="catalytic activity">
    <reaction evidence="6 7">
        <text>UDP-alpha-D-glucose + 2 NAD(+) + H2O = UDP-alpha-D-glucuronate + 2 NADH + 3 H(+)</text>
        <dbReference type="Rhea" id="RHEA:23596"/>
        <dbReference type="ChEBI" id="CHEBI:15377"/>
        <dbReference type="ChEBI" id="CHEBI:15378"/>
        <dbReference type="ChEBI" id="CHEBI:57540"/>
        <dbReference type="ChEBI" id="CHEBI:57945"/>
        <dbReference type="ChEBI" id="CHEBI:58052"/>
        <dbReference type="ChEBI" id="CHEBI:58885"/>
        <dbReference type="EC" id="1.1.1.22"/>
    </reaction>
</comment>
<feature type="binding site" evidence="9">
    <location>
        <begin position="260"/>
        <end position="264"/>
    </location>
    <ligand>
        <name>substrate</name>
    </ligand>
</feature>
<dbReference type="InterPro" id="IPR001732">
    <property type="entry name" value="UDP-Glc/GDP-Man_DH_N"/>
</dbReference>
<dbReference type="KEGG" id="cee:CENDO_08160"/>
<comment type="similarity">
    <text evidence="2 7">Belongs to the UDP-glucose/GDP-mannose dehydrogenase family.</text>
</comment>
<feature type="binding site" evidence="10">
    <location>
        <position position="30"/>
    </location>
    <ligand>
        <name>NAD(+)</name>
        <dbReference type="ChEBI" id="CHEBI:57540"/>
    </ligand>
</feature>
<dbReference type="InterPro" id="IPR017476">
    <property type="entry name" value="UDP-Glc/GDP-Man"/>
</dbReference>
<keyword evidence="5 7" id="KW-0520">NAD</keyword>
<dbReference type="PANTHER" id="PTHR43750:SF3">
    <property type="entry name" value="UDP-GLUCOSE 6-DEHYDROGENASE TUAD"/>
    <property type="match status" value="1"/>
</dbReference>
<evidence type="ECO:0000256" key="6">
    <source>
        <dbReference type="ARBA" id="ARBA00047473"/>
    </source>
</evidence>
<feature type="binding site" evidence="9">
    <location>
        <position position="333"/>
    </location>
    <ligand>
        <name>substrate</name>
    </ligand>
</feature>
<evidence type="ECO:0000256" key="7">
    <source>
        <dbReference type="PIRNR" id="PIRNR000124"/>
    </source>
</evidence>
<dbReference type="Pfam" id="PF03721">
    <property type="entry name" value="UDPG_MGDP_dh_N"/>
    <property type="match status" value="1"/>
</dbReference>
<dbReference type="Gene3D" id="3.40.50.720">
    <property type="entry name" value="NAD(P)-binding Rossmann-like Domain"/>
    <property type="match status" value="2"/>
</dbReference>
<evidence type="ECO:0000256" key="5">
    <source>
        <dbReference type="ARBA" id="ARBA00023027"/>
    </source>
</evidence>
<protein>
    <recommendedName>
        <fullName evidence="3 7">UDP-glucose 6-dehydrogenase</fullName>
        <ecNumber evidence="3 7">1.1.1.22</ecNumber>
    </recommendedName>
</protein>
<dbReference type="SUPFAM" id="SSF52413">
    <property type="entry name" value="UDP-glucose/GDP-mannose dehydrogenase C-terminal domain"/>
    <property type="match status" value="1"/>
</dbReference>
<dbReference type="AlphaFoldDB" id="A0A4P7QJ05"/>
<gene>
    <name evidence="12" type="primary">tuaD</name>
    <name evidence="12" type="ORF">CENDO_08160</name>
</gene>
<evidence type="ECO:0000256" key="3">
    <source>
        <dbReference type="ARBA" id="ARBA00012954"/>
    </source>
</evidence>
<dbReference type="InterPro" id="IPR036220">
    <property type="entry name" value="UDP-Glc/GDP-Man_DH_C_sf"/>
</dbReference>
<evidence type="ECO:0000313" key="12">
    <source>
        <dbReference type="EMBL" id="QCB28904.1"/>
    </source>
</evidence>
<feature type="binding site" evidence="9">
    <location>
        <position position="268"/>
    </location>
    <ligand>
        <name>substrate</name>
    </ligand>
</feature>
<feature type="binding site" evidence="10">
    <location>
        <position position="274"/>
    </location>
    <ligand>
        <name>NAD(+)</name>
        <dbReference type="ChEBI" id="CHEBI:57540"/>
    </ligand>
</feature>
<dbReference type="NCBIfam" id="TIGR03026">
    <property type="entry name" value="NDP-sugDHase"/>
    <property type="match status" value="1"/>
</dbReference>
<feature type="binding site" evidence="10">
    <location>
        <position position="35"/>
    </location>
    <ligand>
        <name>NAD(+)</name>
        <dbReference type="ChEBI" id="CHEBI:57540"/>
    </ligand>
</feature>
<accession>A0A4P7QJ05</accession>